<protein>
    <submittedName>
        <fullName evidence="5">Regulatory protein</fullName>
    </submittedName>
</protein>
<dbReference type="InterPro" id="IPR036388">
    <property type="entry name" value="WH-like_DNA-bd_sf"/>
</dbReference>
<dbReference type="Gene3D" id="1.10.10.10">
    <property type="entry name" value="Winged helix-like DNA-binding domain superfamily/Winged helix DNA-binding domain"/>
    <property type="match status" value="1"/>
</dbReference>
<dbReference type="Gene3D" id="1.10.4040.10">
    <property type="entry name" value="Penicillinase repressor domain"/>
    <property type="match status" value="1"/>
</dbReference>
<comment type="similarity">
    <text evidence="1">Belongs to the BlaI transcriptional regulatory family.</text>
</comment>
<dbReference type="AlphaFoldDB" id="A0A386JC44"/>
<dbReference type="InterPro" id="IPR036390">
    <property type="entry name" value="WH_DNA-bd_sf"/>
</dbReference>
<sequence length="126" mass="15262">MNKMIQKIPPAELKVMKFIWKKNDDVTSKEVIEAMQNEYDWKQTTTLTLLSRLVKRKFLSTEKIDRYTHYKIIIEYREYLNYVTKDFVSNMHNNSVESVFLSLYEDNILSKEEFEYLIEIANNFDK</sequence>
<gene>
    <name evidence="5" type="ORF">pHSJD-312_00141</name>
</gene>
<dbReference type="InterPro" id="IPR005650">
    <property type="entry name" value="BlaI_family"/>
</dbReference>
<proteinExistence type="inferred from homology"/>
<evidence type="ECO:0000256" key="4">
    <source>
        <dbReference type="ARBA" id="ARBA00023163"/>
    </source>
</evidence>
<geneLocation type="plasmid" evidence="5">
    <name>pHSJD-312</name>
</geneLocation>
<keyword evidence="3" id="KW-0238">DNA-binding</keyword>
<evidence type="ECO:0000256" key="3">
    <source>
        <dbReference type="ARBA" id="ARBA00023125"/>
    </source>
</evidence>
<organism evidence="5">
    <name type="scientific">Clostridioides difficile</name>
    <name type="common">Peptoclostridium difficile</name>
    <dbReference type="NCBI Taxonomy" id="1496"/>
    <lineage>
        <taxon>Bacteria</taxon>
        <taxon>Bacillati</taxon>
        <taxon>Bacillota</taxon>
        <taxon>Clostridia</taxon>
        <taxon>Peptostreptococcales</taxon>
        <taxon>Peptostreptococcaceae</taxon>
        <taxon>Clostridioides</taxon>
    </lineage>
</organism>
<accession>A0A386JC44</accession>
<keyword evidence="5" id="KW-0614">Plasmid</keyword>
<name>A0A386JC44_CLODI</name>
<evidence type="ECO:0000313" key="5">
    <source>
        <dbReference type="EMBL" id="AYD68762.1"/>
    </source>
</evidence>
<reference evidence="5" key="1">
    <citation type="journal article" date="2018" name="Sci. Rep.">
        <title>Novel Clade C-I Clostridium difficile strains escape diagnostic tests, differ in pathogenicity potential and carry toxins on extrachromosomal elements.</title>
        <authorList>
            <person name="Ramirez-Vargas G."/>
            <person name="Lopez-Urena D."/>
            <person name="Badilla A."/>
            <person name="Orozco-Aguilar J."/>
            <person name="Murillo T."/>
            <person name="Rojas P."/>
            <person name="Riedel T."/>
            <person name="Overmann J."/>
            <person name="Gonzalez G."/>
            <person name="Chaves-Olarte E."/>
            <person name="Quesada-Gomez C."/>
            <person name="Rodriguez C."/>
        </authorList>
    </citation>
    <scope>NUCLEOTIDE SEQUENCE</scope>
    <source>
        <strain evidence="5">HSJD-312</strain>
        <plasmid evidence="5">pHSJD-312</plasmid>
    </source>
</reference>
<dbReference type="SUPFAM" id="SSF46785">
    <property type="entry name" value="Winged helix' DNA-binding domain"/>
    <property type="match status" value="1"/>
</dbReference>
<evidence type="ECO:0000256" key="1">
    <source>
        <dbReference type="ARBA" id="ARBA00011046"/>
    </source>
</evidence>
<dbReference type="Pfam" id="PF03965">
    <property type="entry name" value="Penicillinase_R"/>
    <property type="match status" value="1"/>
</dbReference>
<dbReference type="GO" id="GO:0045892">
    <property type="term" value="P:negative regulation of DNA-templated transcription"/>
    <property type="evidence" value="ECO:0007669"/>
    <property type="project" value="InterPro"/>
</dbReference>
<dbReference type="GO" id="GO:0003677">
    <property type="term" value="F:DNA binding"/>
    <property type="evidence" value="ECO:0007669"/>
    <property type="project" value="UniProtKB-KW"/>
</dbReference>
<dbReference type="PIRSF" id="PIRSF019455">
    <property type="entry name" value="CopR_AtkY"/>
    <property type="match status" value="1"/>
</dbReference>
<dbReference type="EMBL" id="MG973074">
    <property type="protein sequence ID" value="AYD68762.1"/>
    <property type="molecule type" value="Genomic_DNA"/>
</dbReference>
<keyword evidence="2" id="KW-0805">Transcription regulation</keyword>
<evidence type="ECO:0000256" key="2">
    <source>
        <dbReference type="ARBA" id="ARBA00023015"/>
    </source>
</evidence>
<keyword evidence="4" id="KW-0804">Transcription</keyword>